<keyword evidence="11" id="KW-1185">Reference proteome</keyword>
<evidence type="ECO:0000256" key="8">
    <source>
        <dbReference type="ARBA" id="ARBA00023136"/>
    </source>
</evidence>
<dbReference type="PANTHER" id="PTHR12653">
    <property type="entry name" value="NADH-UBIQUINONE OXIDOREDUCTASE 13 KD-B SUBUNIT"/>
    <property type="match status" value="1"/>
</dbReference>
<evidence type="ECO:0000313" key="10">
    <source>
        <dbReference type="EMBL" id="KAF2403475.1"/>
    </source>
</evidence>
<keyword evidence="7" id="KW-0496">Mitochondrion</keyword>
<dbReference type="InterPro" id="IPR006806">
    <property type="entry name" value="NDUFA5"/>
</dbReference>
<dbReference type="GO" id="GO:0022904">
    <property type="term" value="P:respiratory electron transport chain"/>
    <property type="evidence" value="ECO:0007669"/>
    <property type="project" value="InterPro"/>
</dbReference>
<dbReference type="EMBL" id="ML996689">
    <property type="protein sequence ID" value="KAF2403475.1"/>
    <property type="molecule type" value="Genomic_DNA"/>
</dbReference>
<evidence type="ECO:0000256" key="9">
    <source>
        <dbReference type="SAM" id="MobiDB-lite"/>
    </source>
</evidence>
<proteinExistence type="inferred from homology"/>
<keyword evidence="8" id="KW-0472">Membrane</keyword>
<organism evidence="10 11">
    <name type="scientific">Trichodelitschia bisporula</name>
    <dbReference type="NCBI Taxonomy" id="703511"/>
    <lineage>
        <taxon>Eukaryota</taxon>
        <taxon>Fungi</taxon>
        <taxon>Dikarya</taxon>
        <taxon>Ascomycota</taxon>
        <taxon>Pezizomycotina</taxon>
        <taxon>Dothideomycetes</taxon>
        <taxon>Dothideomycetes incertae sedis</taxon>
        <taxon>Phaeotrichales</taxon>
        <taxon>Phaeotrichaceae</taxon>
        <taxon>Trichodelitschia</taxon>
    </lineage>
</organism>
<keyword evidence="4" id="KW-0679">Respiratory chain</keyword>
<comment type="subcellular location">
    <subcellularLocation>
        <location evidence="1">Mitochondrion inner membrane</location>
        <topology evidence="1">Peripheral membrane protein</topology>
        <orientation evidence="1">Matrix side</orientation>
    </subcellularLocation>
</comment>
<dbReference type="OrthoDB" id="286811at2759"/>
<keyword evidence="3" id="KW-0813">Transport</keyword>
<dbReference type="Proteomes" id="UP000799640">
    <property type="component" value="Unassembled WGS sequence"/>
</dbReference>
<name>A0A6G1I654_9PEZI</name>
<keyword evidence="10" id="KW-0830">Ubiquinone</keyword>
<dbReference type="AlphaFoldDB" id="A0A6G1I654"/>
<dbReference type="GO" id="GO:0005743">
    <property type="term" value="C:mitochondrial inner membrane"/>
    <property type="evidence" value="ECO:0007669"/>
    <property type="project" value="UniProtKB-SubCell"/>
</dbReference>
<protein>
    <submittedName>
        <fullName evidence="10">NADH-ubiquinone oxidoreductase 29.9 kDa subunit</fullName>
    </submittedName>
</protein>
<evidence type="ECO:0000256" key="4">
    <source>
        <dbReference type="ARBA" id="ARBA00022660"/>
    </source>
</evidence>
<gene>
    <name evidence="10" type="ORF">EJ06DRAFT_527098</name>
</gene>
<accession>A0A6G1I654</accession>
<evidence type="ECO:0000256" key="6">
    <source>
        <dbReference type="ARBA" id="ARBA00022982"/>
    </source>
</evidence>
<feature type="region of interest" description="Disordered" evidence="9">
    <location>
        <begin position="146"/>
        <end position="165"/>
    </location>
</feature>
<evidence type="ECO:0000256" key="3">
    <source>
        <dbReference type="ARBA" id="ARBA00022448"/>
    </source>
</evidence>
<evidence type="ECO:0000256" key="7">
    <source>
        <dbReference type="ARBA" id="ARBA00023128"/>
    </source>
</evidence>
<keyword evidence="5" id="KW-0999">Mitochondrion inner membrane</keyword>
<dbReference type="PANTHER" id="PTHR12653:SF0">
    <property type="entry name" value="NADH DEHYDROGENASE [UBIQUINONE] 1 ALPHA SUBCOMPLEX SUBUNIT 5"/>
    <property type="match status" value="1"/>
</dbReference>
<comment type="similarity">
    <text evidence="2">Belongs to the complex I NDUFA5 subunit family.</text>
</comment>
<sequence>MRLFAAVRQGRFLQPGTPTGLTGLLTHPAPRSTLIYLYSRTLDKLKAVPESSVYRQATENVTKKRLAIIESYKPEGYDAWMDRVGFRVGKFQEETKSPALEFEGRQFVMADMAREEKDDRDVEWDGERLVEPALEGPRFAEERGVTAGGLLPTGDSEANTPRRPKIEPEPLLTAEQVSEIENKIGAGLLEEVIQVAEGELKLVDTMIEHKVWEELAEQPPEGQWVYFERGLHNKGH</sequence>
<evidence type="ECO:0000256" key="2">
    <source>
        <dbReference type="ARBA" id="ARBA00010261"/>
    </source>
</evidence>
<dbReference type="Pfam" id="PF04716">
    <property type="entry name" value="ETC_C1_NDUFA5"/>
    <property type="match status" value="1"/>
</dbReference>
<evidence type="ECO:0000313" key="11">
    <source>
        <dbReference type="Proteomes" id="UP000799640"/>
    </source>
</evidence>
<evidence type="ECO:0000256" key="1">
    <source>
        <dbReference type="ARBA" id="ARBA00004443"/>
    </source>
</evidence>
<reference evidence="10" key="1">
    <citation type="journal article" date="2020" name="Stud. Mycol.">
        <title>101 Dothideomycetes genomes: a test case for predicting lifestyles and emergence of pathogens.</title>
        <authorList>
            <person name="Haridas S."/>
            <person name="Albert R."/>
            <person name="Binder M."/>
            <person name="Bloem J."/>
            <person name="Labutti K."/>
            <person name="Salamov A."/>
            <person name="Andreopoulos B."/>
            <person name="Baker S."/>
            <person name="Barry K."/>
            <person name="Bills G."/>
            <person name="Bluhm B."/>
            <person name="Cannon C."/>
            <person name="Castanera R."/>
            <person name="Culley D."/>
            <person name="Daum C."/>
            <person name="Ezra D."/>
            <person name="Gonzalez J."/>
            <person name="Henrissat B."/>
            <person name="Kuo A."/>
            <person name="Liang C."/>
            <person name="Lipzen A."/>
            <person name="Lutzoni F."/>
            <person name="Magnuson J."/>
            <person name="Mondo S."/>
            <person name="Nolan M."/>
            <person name="Ohm R."/>
            <person name="Pangilinan J."/>
            <person name="Park H.-J."/>
            <person name="Ramirez L."/>
            <person name="Alfaro M."/>
            <person name="Sun H."/>
            <person name="Tritt A."/>
            <person name="Yoshinaga Y."/>
            <person name="Zwiers L.-H."/>
            <person name="Turgeon B."/>
            <person name="Goodwin S."/>
            <person name="Spatafora J."/>
            <person name="Crous P."/>
            <person name="Grigoriev I."/>
        </authorList>
    </citation>
    <scope>NUCLEOTIDE SEQUENCE</scope>
    <source>
        <strain evidence="10">CBS 262.69</strain>
    </source>
</reference>
<evidence type="ECO:0000256" key="5">
    <source>
        <dbReference type="ARBA" id="ARBA00022792"/>
    </source>
</evidence>
<keyword evidence="6" id="KW-0249">Electron transport</keyword>